<name>A0A853A1X0_9ACTN</name>
<feature type="compositionally biased region" description="Gly residues" evidence="7">
    <location>
        <begin position="71"/>
        <end position="80"/>
    </location>
</feature>
<feature type="region of interest" description="Disordered" evidence="7">
    <location>
        <begin position="144"/>
        <end position="171"/>
    </location>
</feature>
<keyword evidence="2" id="KW-1003">Cell membrane</keyword>
<keyword evidence="12" id="KW-1185">Reference proteome</keyword>
<dbReference type="RefSeq" id="WP_179817201.1">
    <property type="nucleotide sequence ID" value="NZ_JACBZD010000002.1"/>
</dbReference>
<dbReference type="Pfam" id="PF12704">
    <property type="entry name" value="MacB_PCD"/>
    <property type="match status" value="1"/>
</dbReference>
<dbReference type="GO" id="GO:0005886">
    <property type="term" value="C:plasma membrane"/>
    <property type="evidence" value="ECO:0007669"/>
    <property type="project" value="UniProtKB-SubCell"/>
</dbReference>
<keyword evidence="5 8" id="KW-0472">Membrane</keyword>
<feature type="compositionally biased region" description="Acidic residues" evidence="7">
    <location>
        <begin position="85"/>
        <end position="94"/>
    </location>
</feature>
<accession>A0A853A1X0</accession>
<organism evidence="11 12">
    <name type="scientific">Allostreptomyces psammosilenae</name>
    <dbReference type="NCBI Taxonomy" id="1892865"/>
    <lineage>
        <taxon>Bacteria</taxon>
        <taxon>Bacillati</taxon>
        <taxon>Actinomycetota</taxon>
        <taxon>Actinomycetes</taxon>
        <taxon>Kitasatosporales</taxon>
        <taxon>Streptomycetaceae</taxon>
        <taxon>Allostreptomyces</taxon>
    </lineage>
</organism>
<feature type="transmembrane region" description="Helical" evidence="8">
    <location>
        <begin position="379"/>
        <end position="404"/>
    </location>
</feature>
<dbReference type="Proteomes" id="UP000567795">
    <property type="component" value="Unassembled WGS sequence"/>
</dbReference>
<evidence type="ECO:0000256" key="6">
    <source>
        <dbReference type="ARBA" id="ARBA00038076"/>
    </source>
</evidence>
<dbReference type="GO" id="GO:0022857">
    <property type="term" value="F:transmembrane transporter activity"/>
    <property type="evidence" value="ECO:0007669"/>
    <property type="project" value="TreeGrafter"/>
</dbReference>
<reference evidence="11 12" key="1">
    <citation type="submission" date="2020-07" db="EMBL/GenBank/DDBJ databases">
        <title>Sequencing the genomes of 1000 actinobacteria strains.</title>
        <authorList>
            <person name="Klenk H.-P."/>
        </authorList>
    </citation>
    <scope>NUCLEOTIDE SEQUENCE [LARGE SCALE GENOMIC DNA]</scope>
    <source>
        <strain evidence="11 12">DSM 42178</strain>
    </source>
</reference>
<feature type="domain" description="ABC3 transporter permease C-terminal" evidence="9">
    <location>
        <begin position="332"/>
        <end position="483"/>
    </location>
</feature>
<evidence type="ECO:0000259" key="10">
    <source>
        <dbReference type="Pfam" id="PF12704"/>
    </source>
</evidence>
<gene>
    <name evidence="11" type="ORF">FHU37_005408</name>
</gene>
<dbReference type="AlphaFoldDB" id="A0A853A1X0"/>
<evidence type="ECO:0000256" key="4">
    <source>
        <dbReference type="ARBA" id="ARBA00022989"/>
    </source>
</evidence>
<protein>
    <submittedName>
        <fullName evidence="11">ABC-type lipoprotein release transport system permease subunit</fullName>
    </submittedName>
</protein>
<dbReference type="InterPro" id="IPR025857">
    <property type="entry name" value="MacB_PCD"/>
</dbReference>
<dbReference type="PANTHER" id="PTHR30572:SF4">
    <property type="entry name" value="ABC TRANSPORTER PERMEASE YTRF"/>
    <property type="match status" value="1"/>
</dbReference>
<dbReference type="Pfam" id="PF02687">
    <property type="entry name" value="FtsX"/>
    <property type="match status" value="1"/>
</dbReference>
<evidence type="ECO:0000313" key="11">
    <source>
        <dbReference type="EMBL" id="NYI08379.1"/>
    </source>
</evidence>
<comment type="caution">
    <text evidence="11">The sequence shown here is derived from an EMBL/GenBank/DDBJ whole genome shotgun (WGS) entry which is preliminary data.</text>
</comment>
<keyword evidence="4 8" id="KW-1133">Transmembrane helix</keyword>
<dbReference type="EMBL" id="JACBZD010000002">
    <property type="protein sequence ID" value="NYI08379.1"/>
    <property type="molecule type" value="Genomic_DNA"/>
</dbReference>
<proteinExistence type="inferred from homology"/>
<comment type="similarity">
    <text evidence="6">Belongs to the ABC-4 integral membrane protein family.</text>
</comment>
<evidence type="ECO:0000313" key="12">
    <source>
        <dbReference type="Proteomes" id="UP000567795"/>
    </source>
</evidence>
<evidence type="ECO:0000256" key="3">
    <source>
        <dbReference type="ARBA" id="ARBA00022692"/>
    </source>
</evidence>
<evidence type="ECO:0000256" key="1">
    <source>
        <dbReference type="ARBA" id="ARBA00004651"/>
    </source>
</evidence>
<evidence type="ECO:0000259" key="9">
    <source>
        <dbReference type="Pfam" id="PF02687"/>
    </source>
</evidence>
<sequence length="493" mass="49688">MFFTYLRRELRRRRRQALVIALGLALGIGLVITVTSVSTGMRQAQDEVLHSLYGVGTDITVSQEPTPPGEGEQGQGGGPGRFEFGQDEGTEEGDSAVRDRLTPAMGQSVMEGSTVQTVAGLDGVSAATGALNLTNVRVSGDFSGFADRVQGGDGQPAAPPSDNTEQGQGPGAAIDVESFTVTGVDPAVSGIGPLSSTEITEGRALTEDDADAAVALLDSGYAAEQELAVDGTITVGGEDFTIVGIATADGGASSSNVYIPLAKAQALAEQEDAVTTVYVKATDATRIPAVKSAIAEALPDATVTDASDLAEQVSGSLSSASELAGSLGRWVSVAVLIAAFAVASLLTVSAVTRRVREFGTLKALGWRSRRVIGQVMGESLVQGVLGGLLGIALGLGGAALVGALSPTLSASVAPSTITGPGGMRGGMGGPGGGMRQIAEQATQTVQVQLTAPVSPQVIALAVALAVSGGLIAGLLGGWRASRLRPADALRRVE</sequence>
<feature type="transmembrane region" description="Helical" evidence="8">
    <location>
        <begin position="330"/>
        <end position="352"/>
    </location>
</feature>
<feature type="transmembrane region" description="Helical" evidence="8">
    <location>
        <begin position="457"/>
        <end position="478"/>
    </location>
</feature>
<dbReference type="InterPro" id="IPR003838">
    <property type="entry name" value="ABC3_permease_C"/>
</dbReference>
<evidence type="ECO:0000256" key="2">
    <source>
        <dbReference type="ARBA" id="ARBA00022475"/>
    </source>
</evidence>
<evidence type="ECO:0000256" key="7">
    <source>
        <dbReference type="SAM" id="MobiDB-lite"/>
    </source>
</evidence>
<keyword evidence="11" id="KW-0449">Lipoprotein</keyword>
<dbReference type="PANTHER" id="PTHR30572">
    <property type="entry name" value="MEMBRANE COMPONENT OF TRANSPORTER-RELATED"/>
    <property type="match status" value="1"/>
</dbReference>
<dbReference type="InterPro" id="IPR050250">
    <property type="entry name" value="Macrolide_Exporter_MacB"/>
</dbReference>
<feature type="domain" description="MacB-like periplasmic core" evidence="10">
    <location>
        <begin position="19"/>
        <end position="296"/>
    </location>
</feature>
<comment type="subcellular location">
    <subcellularLocation>
        <location evidence="1">Cell membrane</location>
        <topology evidence="1">Multi-pass membrane protein</topology>
    </subcellularLocation>
</comment>
<feature type="region of interest" description="Disordered" evidence="7">
    <location>
        <begin position="61"/>
        <end position="95"/>
    </location>
</feature>
<keyword evidence="3 8" id="KW-0812">Transmembrane</keyword>
<evidence type="ECO:0000256" key="8">
    <source>
        <dbReference type="SAM" id="Phobius"/>
    </source>
</evidence>
<evidence type="ECO:0000256" key="5">
    <source>
        <dbReference type="ARBA" id="ARBA00023136"/>
    </source>
</evidence>